<gene>
    <name evidence="2" type="ORF">LSH36_518g00012</name>
</gene>
<evidence type="ECO:0000259" key="1">
    <source>
        <dbReference type="Pfam" id="PF24135"/>
    </source>
</evidence>
<feature type="domain" description="DUF7402" evidence="1">
    <location>
        <begin position="77"/>
        <end position="215"/>
    </location>
</feature>
<dbReference type="InterPro" id="IPR008979">
    <property type="entry name" value="Galactose-bd-like_sf"/>
</dbReference>
<comment type="caution">
    <text evidence="2">The sequence shown here is derived from an EMBL/GenBank/DDBJ whole genome shotgun (WGS) entry which is preliminary data.</text>
</comment>
<evidence type="ECO:0000313" key="3">
    <source>
        <dbReference type="Proteomes" id="UP001208570"/>
    </source>
</evidence>
<name>A0AAD9MYV9_9ANNE</name>
<dbReference type="Pfam" id="PF24135">
    <property type="entry name" value="DUF7402"/>
    <property type="match status" value="1"/>
</dbReference>
<dbReference type="AlphaFoldDB" id="A0AAD9MYV9"/>
<dbReference type="InterPro" id="IPR055826">
    <property type="entry name" value="DUF7402"/>
</dbReference>
<reference evidence="2" key="1">
    <citation type="journal article" date="2023" name="Mol. Biol. Evol.">
        <title>Third-Generation Sequencing Reveals the Adaptive Role of the Epigenome in Three Deep-Sea Polychaetes.</title>
        <authorList>
            <person name="Perez M."/>
            <person name="Aroh O."/>
            <person name="Sun Y."/>
            <person name="Lan Y."/>
            <person name="Juniper S.K."/>
            <person name="Young C.R."/>
            <person name="Angers B."/>
            <person name="Qian P.Y."/>
        </authorList>
    </citation>
    <scope>NUCLEOTIDE SEQUENCE</scope>
    <source>
        <strain evidence="2">P08H-3</strain>
    </source>
</reference>
<dbReference type="EMBL" id="JAODUP010000518">
    <property type="protein sequence ID" value="KAK2148059.1"/>
    <property type="molecule type" value="Genomic_DNA"/>
</dbReference>
<protein>
    <recommendedName>
        <fullName evidence="1">DUF7402 domain-containing protein</fullName>
    </recommendedName>
</protein>
<accession>A0AAD9MYV9</accession>
<proteinExistence type="predicted"/>
<evidence type="ECO:0000313" key="2">
    <source>
        <dbReference type="EMBL" id="KAK2148059.1"/>
    </source>
</evidence>
<dbReference type="Gene3D" id="2.60.120.260">
    <property type="entry name" value="Galactose-binding domain-like"/>
    <property type="match status" value="1"/>
</dbReference>
<organism evidence="2 3">
    <name type="scientific">Paralvinella palmiformis</name>
    <dbReference type="NCBI Taxonomy" id="53620"/>
    <lineage>
        <taxon>Eukaryota</taxon>
        <taxon>Metazoa</taxon>
        <taxon>Spiralia</taxon>
        <taxon>Lophotrochozoa</taxon>
        <taxon>Annelida</taxon>
        <taxon>Polychaeta</taxon>
        <taxon>Sedentaria</taxon>
        <taxon>Canalipalpata</taxon>
        <taxon>Terebellida</taxon>
        <taxon>Terebelliformia</taxon>
        <taxon>Alvinellidae</taxon>
        <taxon>Paralvinella</taxon>
    </lineage>
</organism>
<sequence length="222" mass="25334">MKPPESHQIFDIQASASAQCTYICLQNTKCLMVAYDEYGLLCKGYRTVNKMEPLGQTVKAWQILYKDESENFARRLSTTCTASSQYLNKFKCSSALDGSVEPGEGHEWAATRGHVGEWIKLAFSLNFRLDELELWHRCSKADQARMFELNFSERFTLQAKGTCDGSNNGYDCKTQARFSRFTFAPAVMTDWVKITEIESCVQTQSRHFGFTEVKVIGRPLRK</sequence>
<dbReference type="SUPFAM" id="SSF49785">
    <property type="entry name" value="Galactose-binding domain-like"/>
    <property type="match status" value="1"/>
</dbReference>
<keyword evidence="3" id="KW-1185">Reference proteome</keyword>
<dbReference type="Proteomes" id="UP001208570">
    <property type="component" value="Unassembled WGS sequence"/>
</dbReference>